<accession>A0A1Y1U9W0</accession>
<dbReference type="InterPro" id="IPR020846">
    <property type="entry name" value="MFS_dom"/>
</dbReference>
<evidence type="ECO:0000256" key="7">
    <source>
        <dbReference type="ARBA" id="ARBA00023136"/>
    </source>
</evidence>
<dbReference type="InterPro" id="IPR050360">
    <property type="entry name" value="MFS_Sugar_Transporters"/>
</dbReference>
<keyword evidence="4" id="KW-0762">Sugar transport</keyword>
<evidence type="ECO:0000256" key="10">
    <source>
        <dbReference type="RuleBase" id="RU003346"/>
    </source>
</evidence>
<dbReference type="GO" id="GO:0000023">
    <property type="term" value="P:maltose metabolic process"/>
    <property type="evidence" value="ECO:0007669"/>
    <property type="project" value="UniProtKB-KW"/>
</dbReference>
<evidence type="ECO:0000256" key="12">
    <source>
        <dbReference type="SAM" id="Phobius"/>
    </source>
</evidence>
<evidence type="ECO:0000256" key="2">
    <source>
        <dbReference type="ARBA" id="ARBA00010992"/>
    </source>
</evidence>
<dbReference type="InParanoid" id="A0A1Y1U9W0"/>
<dbReference type="GeneID" id="33558590"/>
<dbReference type="PANTHER" id="PTHR48022">
    <property type="entry name" value="PLASTIDIC GLUCOSE TRANSPORTER 4"/>
    <property type="match status" value="1"/>
</dbReference>
<dbReference type="InterPro" id="IPR036259">
    <property type="entry name" value="MFS_trans_sf"/>
</dbReference>
<evidence type="ECO:0000256" key="11">
    <source>
        <dbReference type="SAM" id="MobiDB-lite"/>
    </source>
</evidence>
<dbReference type="Proteomes" id="UP000193218">
    <property type="component" value="Unassembled WGS sequence"/>
</dbReference>
<keyword evidence="7 12" id="KW-0472">Membrane</keyword>
<dbReference type="InterPro" id="IPR005828">
    <property type="entry name" value="MFS_sugar_transport-like"/>
</dbReference>
<proteinExistence type="inferred from homology"/>
<dbReference type="AlphaFoldDB" id="A0A1Y1U9W0"/>
<gene>
    <name evidence="14" type="ORF">BD324DRAFT_635078</name>
</gene>
<comment type="caution">
    <text evidence="14">The sequence shown here is derived from an EMBL/GenBank/DDBJ whole genome shotgun (WGS) entry which is preliminary data.</text>
</comment>
<feature type="domain" description="Major facilitator superfamily (MFS) profile" evidence="13">
    <location>
        <begin position="62"/>
        <end position="505"/>
    </location>
</feature>
<feature type="transmembrane region" description="Helical" evidence="12">
    <location>
        <begin position="415"/>
        <end position="436"/>
    </location>
</feature>
<reference evidence="14 15" key="1">
    <citation type="submission" date="2017-03" db="EMBL/GenBank/DDBJ databases">
        <title>Widespread Adenine N6-methylation of Active Genes in Fungi.</title>
        <authorList>
            <consortium name="DOE Joint Genome Institute"/>
            <person name="Mondo S.J."/>
            <person name="Dannebaum R.O."/>
            <person name="Kuo R.C."/>
            <person name="Louie K.B."/>
            <person name="Bewick A.J."/>
            <person name="Labutti K."/>
            <person name="Haridas S."/>
            <person name="Kuo A."/>
            <person name="Salamov A."/>
            <person name="Ahrendt S.R."/>
            <person name="Lau R."/>
            <person name="Bowen B.P."/>
            <person name="Lipzen A."/>
            <person name="Sullivan W."/>
            <person name="Andreopoulos W.B."/>
            <person name="Clum A."/>
            <person name="Lindquist E."/>
            <person name="Daum C."/>
            <person name="Northen T.R."/>
            <person name="Ramamoorthy G."/>
            <person name="Schmitz R.J."/>
            <person name="Gryganskyi A."/>
            <person name="Culley D."/>
            <person name="Magnuson J."/>
            <person name="James T.Y."/>
            <person name="O'Malley M.A."/>
            <person name="Stajich J.E."/>
            <person name="Spatafora J.W."/>
            <person name="Visel A."/>
            <person name="Grigoriev I.V."/>
        </authorList>
    </citation>
    <scope>NUCLEOTIDE SEQUENCE [LARGE SCALE GENOMIC DNA]</scope>
    <source>
        <strain evidence="14 15">NRRL Y-17943</strain>
    </source>
</reference>
<feature type="transmembrane region" description="Helical" evidence="12">
    <location>
        <begin position="356"/>
        <end position="375"/>
    </location>
</feature>
<feature type="transmembrane region" description="Helical" evidence="12">
    <location>
        <begin position="197"/>
        <end position="216"/>
    </location>
</feature>
<evidence type="ECO:0000256" key="8">
    <source>
        <dbReference type="ARBA" id="ARBA00026248"/>
    </source>
</evidence>
<dbReference type="RefSeq" id="XP_021869044.1">
    <property type="nucleotide sequence ID" value="XM_022016781.1"/>
</dbReference>
<evidence type="ECO:0000313" key="14">
    <source>
        <dbReference type="EMBL" id="ORX34802.1"/>
    </source>
</evidence>
<sequence length="536" mass="60542">MTSDNQAEQAEIPIDEKHSDIELSPPKHFDDADLTDAIYAEQAEKRMPLRDAFRAYPQAIFWSWAISACLIMEGYDTVLLGNLTALPVFREKFGHEIHPGKYQLEPQWQSAVGYGAPIGNFVGIFVASWFQDRYGYRRTIQACLLSLIGFIFVVFFAPNIKVLFVGEILCGMPWGAFASSAVSYASEVTPVPLRAYLTTYVNLCWVIGQLIASGVINGVKARTDQWAYRLPFALQWIWPIPIFILVTLAPESPWFLVRRGRLEEAERSVARLASRLENVQPSQIVAMMVRTNDHEIQVHEGVSYLDCFKGVDLRRTEIVCVTWACQILTGSAFANHASYFFEQTGLTTFQAVKMDLGMRGVSFISCILAWFVLTYVGRRKIILSGMTILCCILLLVGILSIPGQRHEGFRWAESALIVVWVFVWDLTLTPVAYAIVGETSSTRLRAKTVGLGRNTYNVIGIAAGILNTYQQNPTAWNWKGKAGFFWFGSCLLSLIWAYFRLPECKGRSYRELDILFERKVPARKFATTVIEAEEEH</sequence>
<dbReference type="PROSITE" id="PS50850">
    <property type="entry name" value="MFS"/>
    <property type="match status" value="1"/>
</dbReference>
<dbReference type="EMBL" id="NBSH01000013">
    <property type="protein sequence ID" value="ORX34802.1"/>
    <property type="molecule type" value="Genomic_DNA"/>
</dbReference>
<evidence type="ECO:0000313" key="15">
    <source>
        <dbReference type="Proteomes" id="UP000193218"/>
    </source>
</evidence>
<evidence type="ECO:0000256" key="9">
    <source>
        <dbReference type="ARBA" id="ARBA00049119"/>
    </source>
</evidence>
<dbReference type="SUPFAM" id="SSF103473">
    <property type="entry name" value="MFS general substrate transporter"/>
    <property type="match status" value="1"/>
</dbReference>
<keyword evidence="15" id="KW-1185">Reference proteome</keyword>
<protein>
    <submittedName>
        <fullName evidence="14">Alpha-glucoside:hydrogen symporter</fullName>
    </submittedName>
</protein>
<comment type="catalytic activity">
    <reaction evidence="9">
        <text>myo-inositol(out) + H(+)(out) = myo-inositol(in) + H(+)(in)</text>
        <dbReference type="Rhea" id="RHEA:60364"/>
        <dbReference type="ChEBI" id="CHEBI:15378"/>
        <dbReference type="ChEBI" id="CHEBI:17268"/>
    </reaction>
</comment>
<keyword evidence="3 10" id="KW-0813">Transport</keyword>
<evidence type="ECO:0000256" key="6">
    <source>
        <dbReference type="ARBA" id="ARBA00022989"/>
    </source>
</evidence>
<dbReference type="NCBIfam" id="TIGR00879">
    <property type="entry name" value="SP"/>
    <property type="match status" value="1"/>
</dbReference>
<dbReference type="PANTHER" id="PTHR48022:SF5">
    <property type="entry name" value="ALPHA-GLUCOSIDES PERMEASE MPH2-RELATED"/>
    <property type="match status" value="1"/>
</dbReference>
<comment type="subcellular location">
    <subcellularLocation>
        <location evidence="1">Membrane</location>
        <topology evidence="1">Multi-pass membrane protein</topology>
    </subcellularLocation>
</comment>
<dbReference type="GO" id="GO:0016020">
    <property type="term" value="C:membrane"/>
    <property type="evidence" value="ECO:0007669"/>
    <property type="project" value="UniProtKB-SubCell"/>
</dbReference>
<dbReference type="InterPro" id="IPR003663">
    <property type="entry name" value="Sugar/inositol_transpt"/>
</dbReference>
<feature type="transmembrane region" description="Helical" evidence="12">
    <location>
        <begin position="111"/>
        <end position="130"/>
    </location>
</feature>
<evidence type="ECO:0000256" key="4">
    <source>
        <dbReference type="ARBA" id="ARBA00022597"/>
    </source>
</evidence>
<dbReference type="FunFam" id="1.20.1250.20:FF:000254">
    <property type="entry name" value="MAL31p Maltose permease"/>
    <property type="match status" value="1"/>
</dbReference>
<feature type="transmembrane region" description="Helical" evidence="12">
    <location>
        <begin position="236"/>
        <end position="257"/>
    </location>
</feature>
<feature type="region of interest" description="Disordered" evidence="11">
    <location>
        <begin position="1"/>
        <end position="22"/>
    </location>
</feature>
<dbReference type="Pfam" id="PF00083">
    <property type="entry name" value="Sugar_tr"/>
    <property type="match status" value="1"/>
</dbReference>
<evidence type="ECO:0000259" key="13">
    <source>
        <dbReference type="PROSITE" id="PS50850"/>
    </source>
</evidence>
<dbReference type="Gene3D" id="1.20.1250.20">
    <property type="entry name" value="MFS general substrate transporter like domains"/>
    <property type="match status" value="1"/>
</dbReference>
<feature type="transmembrane region" description="Helical" evidence="12">
    <location>
        <begin position="381"/>
        <end position="403"/>
    </location>
</feature>
<keyword evidence="8" id="KW-0462">Maltose metabolism</keyword>
<evidence type="ECO:0000256" key="3">
    <source>
        <dbReference type="ARBA" id="ARBA00022448"/>
    </source>
</evidence>
<organism evidence="14 15">
    <name type="scientific">Kockovaella imperatae</name>
    <dbReference type="NCBI Taxonomy" id="4999"/>
    <lineage>
        <taxon>Eukaryota</taxon>
        <taxon>Fungi</taxon>
        <taxon>Dikarya</taxon>
        <taxon>Basidiomycota</taxon>
        <taxon>Agaricomycotina</taxon>
        <taxon>Tremellomycetes</taxon>
        <taxon>Tremellales</taxon>
        <taxon>Cuniculitremaceae</taxon>
        <taxon>Kockovaella</taxon>
    </lineage>
</organism>
<feature type="transmembrane region" description="Helical" evidence="12">
    <location>
        <begin position="142"/>
        <end position="158"/>
    </location>
</feature>
<feature type="transmembrane region" description="Helical" evidence="12">
    <location>
        <begin position="483"/>
        <end position="501"/>
    </location>
</feature>
<evidence type="ECO:0000256" key="5">
    <source>
        <dbReference type="ARBA" id="ARBA00022692"/>
    </source>
</evidence>
<keyword evidence="5 12" id="KW-0812">Transmembrane</keyword>
<feature type="transmembrane region" description="Helical" evidence="12">
    <location>
        <begin position="55"/>
        <end position="75"/>
    </location>
</feature>
<dbReference type="GO" id="GO:0005351">
    <property type="term" value="F:carbohydrate:proton symporter activity"/>
    <property type="evidence" value="ECO:0007669"/>
    <property type="project" value="TreeGrafter"/>
</dbReference>
<comment type="similarity">
    <text evidence="2 10">Belongs to the major facilitator superfamily. Sugar transporter (TC 2.A.1.1) family.</text>
</comment>
<keyword evidence="6 12" id="KW-1133">Transmembrane helix</keyword>
<name>A0A1Y1U9W0_9TREE</name>
<dbReference type="InterPro" id="IPR005829">
    <property type="entry name" value="Sugar_transporter_CS"/>
</dbReference>
<evidence type="ECO:0000256" key="1">
    <source>
        <dbReference type="ARBA" id="ARBA00004141"/>
    </source>
</evidence>
<dbReference type="PROSITE" id="PS00217">
    <property type="entry name" value="SUGAR_TRANSPORT_2"/>
    <property type="match status" value="1"/>
</dbReference>
<dbReference type="OrthoDB" id="6612291at2759"/>